<protein>
    <recommendedName>
        <fullName evidence="3">CCHC-type domain-containing protein</fullName>
    </recommendedName>
</protein>
<accession>A0A9D4U4D1</accession>
<evidence type="ECO:0000313" key="4">
    <source>
        <dbReference type="EMBL" id="KAI5060783.1"/>
    </source>
</evidence>
<dbReference type="PANTHER" id="PTHR47481">
    <property type="match status" value="1"/>
</dbReference>
<keyword evidence="1" id="KW-0479">Metal-binding</keyword>
<dbReference type="GO" id="GO:0003676">
    <property type="term" value="F:nucleic acid binding"/>
    <property type="evidence" value="ECO:0007669"/>
    <property type="project" value="InterPro"/>
</dbReference>
<organism evidence="4 5">
    <name type="scientific">Adiantum capillus-veneris</name>
    <name type="common">Maidenhair fern</name>
    <dbReference type="NCBI Taxonomy" id="13818"/>
    <lineage>
        <taxon>Eukaryota</taxon>
        <taxon>Viridiplantae</taxon>
        <taxon>Streptophyta</taxon>
        <taxon>Embryophyta</taxon>
        <taxon>Tracheophyta</taxon>
        <taxon>Polypodiopsida</taxon>
        <taxon>Polypodiidae</taxon>
        <taxon>Polypodiales</taxon>
        <taxon>Pteridineae</taxon>
        <taxon>Pteridaceae</taxon>
        <taxon>Vittarioideae</taxon>
        <taxon>Adiantum</taxon>
    </lineage>
</organism>
<feature type="region of interest" description="Disordered" evidence="2">
    <location>
        <begin position="245"/>
        <end position="285"/>
    </location>
</feature>
<dbReference type="EMBL" id="JABFUD020000024">
    <property type="protein sequence ID" value="KAI5060783.1"/>
    <property type="molecule type" value="Genomic_DNA"/>
</dbReference>
<name>A0A9D4U4D1_ADICA</name>
<feature type="compositionally biased region" description="Basic and acidic residues" evidence="2">
    <location>
        <begin position="274"/>
        <end position="285"/>
    </location>
</feature>
<dbReference type="PANTHER" id="PTHR47481:SF14">
    <property type="entry name" value="RETROTRANSPOSON COPIA-LIKE N-TERMINAL DOMAIN-CONTAINING PROTEIN"/>
    <property type="match status" value="1"/>
</dbReference>
<keyword evidence="1" id="KW-0862">Zinc</keyword>
<keyword evidence="5" id="KW-1185">Reference proteome</keyword>
<proteinExistence type="predicted"/>
<reference evidence="4" key="1">
    <citation type="submission" date="2021-01" db="EMBL/GenBank/DDBJ databases">
        <title>Adiantum capillus-veneris genome.</title>
        <authorList>
            <person name="Fang Y."/>
            <person name="Liao Q."/>
        </authorList>
    </citation>
    <scope>NUCLEOTIDE SEQUENCE</scope>
    <source>
        <strain evidence="4">H3</strain>
        <tissue evidence="4">Leaf</tissue>
    </source>
</reference>
<dbReference type="SUPFAM" id="SSF57756">
    <property type="entry name" value="Retrovirus zinc finger-like domains"/>
    <property type="match status" value="1"/>
</dbReference>
<gene>
    <name evidence="4" type="ORF">GOP47_0025203</name>
</gene>
<dbReference type="Proteomes" id="UP000886520">
    <property type="component" value="Chromosome 24"/>
</dbReference>
<feature type="compositionally biased region" description="Low complexity" evidence="2">
    <location>
        <begin position="207"/>
        <end position="223"/>
    </location>
</feature>
<sequence length="285" mass="31668">MGDKGIEKFNGEGFHTWQTKLRGYLMKKCLWSVISIALEKQAEPDGVHTRASTLKASAQYLAKDEQALGIIITSLHDNYVHFIDECTHAHDAWNVLESNFVAKAKRSKVSLKRQLYKITMIEEGDIASLVNRLKSTVMLLTYIQVEVPQDDKVAILLSALPPSYDYLVTILEEKEPPPPFQDVINSVQAEERKQRGSLTPSGGAFLTTSSRGRHSPSTSSTGRKCYECGRMGDVEKDCYTNNPCNKCGKKEHPPSQCYSNGGRSSEKAALAEATKARDLPKDQLT</sequence>
<dbReference type="GO" id="GO:0008270">
    <property type="term" value="F:zinc ion binding"/>
    <property type="evidence" value="ECO:0007669"/>
    <property type="project" value="UniProtKB-KW"/>
</dbReference>
<evidence type="ECO:0000313" key="5">
    <source>
        <dbReference type="Proteomes" id="UP000886520"/>
    </source>
</evidence>
<feature type="region of interest" description="Disordered" evidence="2">
    <location>
        <begin position="191"/>
        <end position="223"/>
    </location>
</feature>
<dbReference type="Gene3D" id="4.10.60.10">
    <property type="entry name" value="Zinc finger, CCHC-type"/>
    <property type="match status" value="1"/>
</dbReference>
<dbReference type="AlphaFoldDB" id="A0A9D4U4D1"/>
<dbReference type="OrthoDB" id="8063676at2759"/>
<dbReference type="InterPro" id="IPR001878">
    <property type="entry name" value="Znf_CCHC"/>
</dbReference>
<dbReference type="InterPro" id="IPR036875">
    <property type="entry name" value="Znf_CCHC_sf"/>
</dbReference>
<dbReference type="PROSITE" id="PS50158">
    <property type="entry name" value="ZF_CCHC"/>
    <property type="match status" value="1"/>
</dbReference>
<evidence type="ECO:0000256" key="2">
    <source>
        <dbReference type="SAM" id="MobiDB-lite"/>
    </source>
</evidence>
<feature type="domain" description="CCHC-type" evidence="3">
    <location>
        <begin position="223"/>
        <end position="238"/>
    </location>
</feature>
<dbReference type="Pfam" id="PF14223">
    <property type="entry name" value="Retrotran_gag_2"/>
    <property type="match status" value="1"/>
</dbReference>
<comment type="caution">
    <text evidence="4">The sequence shown here is derived from an EMBL/GenBank/DDBJ whole genome shotgun (WGS) entry which is preliminary data.</text>
</comment>
<evidence type="ECO:0000259" key="3">
    <source>
        <dbReference type="PROSITE" id="PS50158"/>
    </source>
</evidence>
<evidence type="ECO:0000256" key="1">
    <source>
        <dbReference type="PROSITE-ProRule" id="PRU00047"/>
    </source>
</evidence>
<keyword evidence="1" id="KW-0863">Zinc-finger</keyword>